<protein>
    <submittedName>
        <fullName evidence="2">Putative secreted peptide</fullName>
    </submittedName>
</protein>
<keyword evidence="1" id="KW-0732">Signal</keyword>
<accession>A0A2M3ZTQ3</accession>
<dbReference type="AlphaFoldDB" id="A0A2M3ZTQ3"/>
<sequence>MILLLVPAILIVRAKAHQQRTEIVELTHQLTDVADSLAIASAFRLHFRASLQKVTHGAVGCAQLLEKLSHVVFRAQRPRTCLQLEHFQFFVVDSVIVQRQIRNGKLRVWGSGYQPQN</sequence>
<evidence type="ECO:0000256" key="1">
    <source>
        <dbReference type="SAM" id="SignalP"/>
    </source>
</evidence>
<evidence type="ECO:0000313" key="2">
    <source>
        <dbReference type="EMBL" id="MBW31748.1"/>
    </source>
</evidence>
<feature type="chain" id="PRO_5014960477" evidence="1">
    <location>
        <begin position="17"/>
        <end position="117"/>
    </location>
</feature>
<reference evidence="2" key="1">
    <citation type="submission" date="2018-01" db="EMBL/GenBank/DDBJ databases">
        <title>An insight into the sialome of Amazonian anophelines.</title>
        <authorList>
            <person name="Ribeiro J.M."/>
            <person name="Scarpassa V."/>
            <person name="Calvo E."/>
        </authorList>
    </citation>
    <scope>NUCLEOTIDE SEQUENCE</scope>
    <source>
        <tissue evidence="2">Salivary glands</tissue>
    </source>
</reference>
<proteinExistence type="predicted"/>
<organism evidence="2">
    <name type="scientific">Anopheles braziliensis</name>
    <dbReference type="NCBI Taxonomy" id="58242"/>
    <lineage>
        <taxon>Eukaryota</taxon>
        <taxon>Metazoa</taxon>
        <taxon>Ecdysozoa</taxon>
        <taxon>Arthropoda</taxon>
        <taxon>Hexapoda</taxon>
        <taxon>Insecta</taxon>
        <taxon>Pterygota</taxon>
        <taxon>Neoptera</taxon>
        <taxon>Endopterygota</taxon>
        <taxon>Diptera</taxon>
        <taxon>Nematocera</taxon>
        <taxon>Culicoidea</taxon>
        <taxon>Culicidae</taxon>
        <taxon>Anophelinae</taxon>
        <taxon>Anopheles</taxon>
    </lineage>
</organism>
<dbReference type="EMBL" id="GGFM01010997">
    <property type="protein sequence ID" value="MBW31748.1"/>
    <property type="molecule type" value="Transcribed_RNA"/>
</dbReference>
<name>A0A2M3ZTQ3_9DIPT</name>
<feature type="signal peptide" evidence="1">
    <location>
        <begin position="1"/>
        <end position="16"/>
    </location>
</feature>